<evidence type="ECO:0000259" key="1">
    <source>
        <dbReference type="PROSITE" id="PS51819"/>
    </source>
</evidence>
<reference evidence="3" key="1">
    <citation type="journal article" date="2019" name="Int. J. Syst. Evol. Microbiol.">
        <title>The Global Catalogue of Microorganisms (GCM) 10K type strain sequencing project: providing services to taxonomists for standard genome sequencing and annotation.</title>
        <authorList>
            <consortium name="The Broad Institute Genomics Platform"/>
            <consortium name="The Broad Institute Genome Sequencing Center for Infectious Disease"/>
            <person name="Wu L."/>
            <person name="Ma J."/>
        </authorList>
    </citation>
    <scope>NUCLEOTIDE SEQUENCE [LARGE SCALE GENOMIC DNA]</scope>
    <source>
        <strain evidence="3">JCM 17979</strain>
    </source>
</reference>
<dbReference type="Gene3D" id="3.10.180.10">
    <property type="entry name" value="2,3-Dihydroxybiphenyl 1,2-Dioxygenase, domain 1"/>
    <property type="match status" value="2"/>
</dbReference>
<sequence>MTRLDGIPCWAELDVGDADPDAVIAFYGAVLGWTLGDDIGADHQHRTVHHDRIPVAALGSPGATAPPAWTLYLAVDDVDAAADALEELGGQVLHGPDDDLAGGRLLVALDAGGAVVGLWESDDPVLAPAPGRLCWAEAASAEPGTTRTFYRELLGWQVADADADGRLVCHAGGGPVAGIGLAGDALPHWLAVFAVADVAAAVAAAREAGGSVVTADGRRATLTDPAGAVFGVLEVALEVA</sequence>
<dbReference type="SUPFAM" id="SSF54593">
    <property type="entry name" value="Glyoxalase/Bleomycin resistance protein/Dihydroxybiphenyl dioxygenase"/>
    <property type="match status" value="2"/>
</dbReference>
<dbReference type="InterPro" id="IPR037523">
    <property type="entry name" value="VOC_core"/>
</dbReference>
<gene>
    <name evidence="2" type="ORF">GCM10023200_14630</name>
</gene>
<dbReference type="Pfam" id="PF00903">
    <property type="entry name" value="Glyoxalase"/>
    <property type="match status" value="1"/>
</dbReference>
<feature type="domain" description="VOC" evidence="1">
    <location>
        <begin position="7"/>
        <end position="121"/>
    </location>
</feature>
<dbReference type="Pfam" id="PF18029">
    <property type="entry name" value="Glyoxalase_6"/>
    <property type="match status" value="1"/>
</dbReference>
<dbReference type="InterPro" id="IPR029068">
    <property type="entry name" value="Glyas_Bleomycin-R_OHBP_Dase"/>
</dbReference>
<feature type="domain" description="VOC" evidence="1">
    <location>
        <begin position="132"/>
        <end position="240"/>
    </location>
</feature>
<comment type="caution">
    <text evidence="2">The sequence shown here is derived from an EMBL/GenBank/DDBJ whole genome shotgun (WGS) entry which is preliminary data.</text>
</comment>
<protein>
    <submittedName>
        <fullName evidence="2">VOC family protein</fullName>
    </submittedName>
</protein>
<dbReference type="PANTHER" id="PTHR33993">
    <property type="entry name" value="GLYOXALASE-RELATED"/>
    <property type="match status" value="1"/>
</dbReference>
<dbReference type="PANTHER" id="PTHR33993:SF14">
    <property type="entry name" value="GB|AAF24581.1"/>
    <property type="match status" value="1"/>
</dbReference>
<dbReference type="PROSITE" id="PS51819">
    <property type="entry name" value="VOC"/>
    <property type="match status" value="2"/>
</dbReference>
<dbReference type="InterPro" id="IPR041581">
    <property type="entry name" value="Glyoxalase_6"/>
</dbReference>
<dbReference type="RefSeq" id="WP_345412408.1">
    <property type="nucleotide sequence ID" value="NZ_BAABHO010000008.1"/>
</dbReference>
<dbReference type="InterPro" id="IPR004360">
    <property type="entry name" value="Glyas_Fos-R_dOase_dom"/>
</dbReference>
<dbReference type="EMBL" id="BAABHO010000008">
    <property type="protein sequence ID" value="GAA4782224.1"/>
    <property type="molecule type" value="Genomic_DNA"/>
</dbReference>
<keyword evidence="3" id="KW-1185">Reference proteome</keyword>
<evidence type="ECO:0000313" key="2">
    <source>
        <dbReference type="EMBL" id="GAA4782224.1"/>
    </source>
</evidence>
<dbReference type="InterPro" id="IPR052164">
    <property type="entry name" value="Anthracycline_SecMetBiosynth"/>
</dbReference>
<organism evidence="2 3">
    <name type="scientific">Actinomycetospora chlora</name>
    <dbReference type="NCBI Taxonomy" id="663608"/>
    <lineage>
        <taxon>Bacteria</taxon>
        <taxon>Bacillati</taxon>
        <taxon>Actinomycetota</taxon>
        <taxon>Actinomycetes</taxon>
        <taxon>Pseudonocardiales</taxon>
        <taxon>Pseudonocardiaceae</taxon>
        <taxon>Actinomycetospora</taxon>
    </lineage>
</organism>
<dbReference type="Proteomes" id="UP001500928">
    <property type="component" value="Unassembled WGS sequence"/>
</dbReference>
<evidence type="ECO:0000313" key="3">
    <source>
        <dbReference type="Proteomes" id="UP001500928"/>
    </source>
</evidence>
<proteinExistence type="predicted"/>
<accession>A0ABP9AN13</accession>
<name>A0ABP9AN13_9PSEU</name>